<accession>A0ABW3X4M9</accession>
<evidence type="ECO:0000256" key="1">
    <source>
        <dbReference type="ARBA" id="ARBA00004141"/>
    </source>
</evidence>
<dbReference type="Proteomes" id="UP001597176">
    <property type="component" value="Unassembled WGS sequence"/>
</dbReference>
<comment type="subcellular location">
    <subcellularLocation>
        <location evidence="1">Membrane</location>
        <topology evidence="1">Multi-pass membrane protein</topology>
    </subcellularLocation>
</comment>
<feature type="transmembrane region" description="Helical" evidence="5">
    <location>
        <begin position="240"/>
        <end position="259"/>
    </location>
</feature>
<protein>
    <submittedName>
        <fullName evidence="7">ABC transporter permease</fullName>
    </submittedName>
</protein>
<evidence type="ECO:0000313" key="7">
    <source>
        <dbReference type="EMBL" id="MFD1303594.1"/>
    </source>
</evidence>
<comment type="caution">
    <text evidence="7">The sequence shown here is derived from an EMBL/GenBank/DDBJ whole genome shotgun (WGS) entry which is preliminary data.</text>
</comment>
<feature type="transmembrane region" description="Helical" evidence="5">
    <location>
        <begin position="41"/>
        <end position="64"/>
    </location>
</feature>
<evidence type="ECO:0000313" key="8">
    <source>
        <dbReference type="Proteomes" id="UP001597176"/>
    </source>
</evidence>
<feature type="domain" description="ABC-2 type transporter transmembrane" evidence="6">
    <location>
        <begin position="25"/>
        <end position="229"/>
    </location>
</feature>
<name>A0ABW3X4M9_9HYPH</name>
<dbReference type="RefSeq" id="WP_238208167.1">
    <property type="nucleotide sequence ID" value="NZ_JBHTND010000032.1"/>
</dbReference>
<keyword evidence="2 5" id="KW-0812">Transmembrane</keyword>
<dbReference type="InterPro" id="IPR013525">
    <property type="entry name" value="ABC2_TM"/>
</dbReference>
<evidence type="ECO:0000256" key="2">
    <source>
        <dbReference type="ARBA" id="ARBA00022692"/>
    </source>
</evidence>
<gene>
    <name evidence="7" type="ORF">ACFQ4G_18640</name>
</gene>
<evidence type="ECO:0000256" key="3">
    <source>
        <dbReference type="ARBA" id="ARBA00022989"/>
    </source>
</evidence>
<evidence type="ECO:0000256" key="5">
    <source>
        <dbReference type="SAM" id="Phobius"/>
    </source>
</evidence>
<dbReference type="EMBL" id="JBHTND010000032">
    <property type="protein sequence ID" value="MFD1303594.1"/>
    <property type="molecule type" value="Genomic_DNA"/>
</dbReference>
<evidence type="ECO:0000259" key="6">
    <source>
        <dbReference type="Pfam" id="PF01061"/>
    </source>
</evidence>
<keyword evidence="3 5" id="KW-1133">Transmembrane helix</keyword>
<evidence type="ECO:0000256" key="4">
    <source>
        <dbReference type="ARBA" id="ARBA00023136"/>
    </source>
</evidence>
<dbReference type="Pfam" id="PF01061">
    <property type="entry name" value="ABC2_membrane"/>
    <property type="match status" value="1"/>
</dbReference>
<reference evidence="8" key="1">
    <citation type="journal article" date="2019" name="Int. J. Syst. Evol. Microbiol.">
        <title>The Global Catalogue of Microorganisms (GCM) 10K type strain sequencing project: providing services to taxonomists for standard genome sequencing and annotation.</title>
        <authorList>
            <consortium name="The Broad Institute Genomics Platform"/>
            <consortium name="The Broad Institute Genome Sequencing Center for Infectious Disease"/>
            <person name="Wu L."/>
            <person name="Ma J."/>
        </authorList>
    </citation>
    <scope>NUCLEOTIDE SEQUENCE [LARGE SCALE GENOMIC DNA]</scope>
    <source>
        <strain evidence="8">CCUG 56108</strain>
    </source>
</reference>
<proteinExistence type="predicted"/>
<keyword evidence="8" id="KW-1185">Reference proteome</keyword>
<feature type="transmembrane region" description="Helical" evidence="5">
    <location>
        <begin position="111"/>
        <end position="137"/>
    </location>
</feature>
<feature type="transmembrane region" description="Helical" evidence="5">
    <location>
        <begin position="70"/>
        <end position="90"/>
    </location>
</feature>
<organism evidence="7 8">
    <name type="scientific">Methylobacterium marchantiae</name>
    <dbReference type="NCBI Taxonomy" id="600331"/>
    <lineage>
        <taxon>Bacteria</taxon>
        <taxon>Pseudomonadati</taxon>
        <taxon>Pseudomonadota</taxon>
        <taxon>Alphaproteobacteria</taxon>
        <taxon>Hyphomicrobiales</taxon>
        <taxon>Methylobacteriaceae</taxon>
        <taxon>Methylobacterium</taxon>
    </lineage>
</organism>
<feature type="transmembrane region" description="Helical" evidence="5">
    <location>
        <begin position="149"/>
        <end position="172"/>
    </location>
</feature>
<keyword evidence="4 5" id="KW-0472">Membrane</keyword>
<sequence length="264" mass="29678">MAESSIALPTRSISRGRPWGTIILALVIRDFGARFRKQHPAMALLTFFEPLILVVLMGSLRIYIYGKVPLFGTSVFLFMGAGIFPFYAFKNGSNGVRAPKGRRMEYYFVKPFDYIVAHFLIKQIQILILMAIFFGGLWLSGVNEAIPYAPGYCVAGFVLLSLLAFGIGLGNAAIRSYFEGWSTFYRLISRPMMMFSGAFKTVDLIPEPAHSIFTWNPISHGIELFRLGIYPNYPVASMDVTYLLKWVVGSLLVGTLMFYNRAKD</sequence>